<dbReference type="AlphaFoldDB" id="A0A7H9HZI1"/>
<gene>
    <name evidence="1" type="ORF">HG537_0H03120</name>
</gene>
<keyword evidence="2" id="KW-1185">Reference proteome</keyword>
<dbReference type="OrthoDB" id="4056124at2759"/>
<name>A0A7H9HZI1_9SACH</name>
<reference evidence="1 2" key="1">
    <citation type="submission" date="2020-06" db="EMBL/GenBank/DDBJ databases">
        <title>The yeast mating-type switching endonuclease HO is a domesticated member of an unorthodox homing genetic element family.</title>
        <authorList>
            <person name="Coughlan A.Y."/>
            <person name="Lombardi L."/>
            <person name="Braun-Galleani S."/>
            <person name="Martos A.R."/>
            <person name="Galeote V."/>
            <person name="Bigey F."/>
            <person name="Dequin S."/>
            <person name="Byrne K.P."/>
            <person name="Wolfe K.H."/>
        </authorList>
    </citation>
    <scope>NUCLEOTIDE SEQUENCE [LARGE SCALE GENOMIC DNA]</scope>
    <source>
        <strain evidence="1 2">CBS2947</strain>
    </source>
</reference>
<proteinExistence type="predicted"/>
<dbReference type="EMBL" id="CP059274">
    <property type="protein sequence ID" value="QLQ82549.1"/>
    <property type="molecule type" value="Genomic_DNA"/>
</dbReference>
<sequence length="483" mass="55499">MTINPGSIAEGDDSRPTSSMLARQSFILNCESSTPNKPKARLSEADRYCSSVGSSFVLEESEFGVEHSNSNMSCGLPEFEDVVELEQKLEDMSAQKQKQFIFLHSIVNSSSDDSQLESSDEIVGDSSVAQPLKELYNFRLLERPFPLPELSHGDYDPIEVQIRSMLTVPRQVSYSIPLVLKHLLCTDDNLMGFEDNITLERIVRRKLLADIIPMCSQGSRTFLPLVVDFSPTHLGQENVINISNFIQKLADKFQPRINSFFNTRFQLSYTFEDGKYKIMYGIFEDHSYFTEKTWNSHYIDLHVFSRYLSKFCFSTDEVDDDSGNVSNSQYQREWKSFITMGDIFNLVDYLLKGKSSFIQSNSHLLKHIKNGGSLRSAAEKYDLSLQMNKHRILSNVRKYIKGKRIVSAKNFEALSTDNNLDRDFHCGLFDQVKGYYNDLGINDFHESDEMYVIELRHFEDVIRSIADKYVYEKYVLPASSRTV</sequence>
<evidence type="ECO:0000313" key="1">
    <source>
        <dbReference type="EMBL" id="QLQ82549.1"/>
    </source>
</evidence>
<protein>
    <submittedName>
        <fullName evidence="1">Uncharacterized protein</fullName>
    </submittedName>
</protein>
<organism evidence="1 2">
    <name type="scientific">Torulaspora globosa</name>
    <dbReference type="NCBI Taxonomy" id="48254"/>
    <lineage>
        <taxon>Eukaryota</taxon>
        <taxon>Fungi</taxon>
        <taxon>Dikarya</taxon>
        <taxon>Ascomycota</taxon>
        <taxon>Saccharomycotina</taxon>
        <taxon>Saccharomycetes</taxon>
        <taxon>Saccharomycetales</taxon>
        <taxon>Saccharomycetaceae</taxon>
        <taxon>Torulaspora</taxon>
    </lineage>
</organism>
<dbReference type="Proteomes" id="UP000510647">
    <property type="component" value="Chromosome 8"/>
</dbReference>
<evidence type="ECO:0000313" key="2">
    <source>
        <dbReference type="Proteomes" id="UP000510647"/>
    </source>
</evidence>
<accession>A0A7H9HZI1</accession>